<reference evidence="1 2" key="1">
    <citation type="submission" date="2019-12" db="EMBL/GenBank/DDBJ databases">
        <title>Chromosome-level assembly of the Caenorhabditis remanei genome.</title>
        <authorList>
            <person name="Teterina A.A."/>
            <person name="Willis J.H."/>
            <person name="Phillips P.C."/>
        </authorList>
    </citation>
    <scope>NUCLEOTIDE SEQUENCE [LARGE SCALE GENOMIC DNA]</scope>
    <source>
        <strain evidence="1 2">PX506</strain>
        <tissue evidence="1">Whole organism</tissue>
    </source>
</reference>
<evidence type="ECO:0000313" key="1">
    <source>
        <dbReference type="EMBL" id="KAF1759051.1"/>
    </source>
</evidence>
<dbReference type="RefSeq" id="XP_053585699.1">
    <property type="nucleotide sequence ID" value="XM_053730927.1"/>
</dbReference>
<dbReference type="GeneID" id="78776080"/>
<sequence>MSSPTRSSFLSSPRCCRRQAPAANPFHPQSPTAYHECSLIERYETNLVASESLKMLYINGLLYNRGTRRDDWRHTTPAFGKDKKVIFKDTLQFLPMPLGQMPKAFGFEELEKGTFSYLYNHPDNYSATLPDKEYYDPDLMKPAAKEKFDAWYAENVNKPFNFDTEILRFFIVFLL</sequence>
<dbReference type="GO" id="GO:0003676">
    <property type="term" value="F:nucleic acid binding"/>
    <property type="evidence" value="ECO:0007669"/>
    <property type="project" value="InterPro"/>
</dbReference>
<gene>
    <name evidence="1" type="ORF">GCK72_015511</name>
</gene>
<organism evidence="1 2">
    <name type="scientific">Caenorhabditis remanei</name>
    <name type="common">Caenorhabditis vulgaris</name>
    <dbReference type="NCBI Taxonomy" id="31234"/>
    <lineage>
        <taxon>Eukaryota</taxon>
        <taxon>Metazoa</taxon>
        <taxon>Ecdysozoa</taxon>
        <taxon>Nematoda</taxon>
        <taxon>Chromadorea</taxon>
        <taxon>Rhabditida</taxon>
        <taxon>Rhabditina</taxon>
        <taxon>Rhabditomorpha</taxon>
        <taxon>Rhabditoidea</taxon>
        <taxon>Rhabditidae</taxon>
        <taxon>Peloderinae</taxon>
        <taxon>Caenorhabditis</taxon>
    </lineage>
</organism>
<evidence type="ECO:0008006" key="3">
    <source>
        <dbReference type="Google" id="ProtNLM"/>
    </source>
</evidence>
<dbReference type="SUPFAM" id="SSF53098">
    <property type="entry name" value="Ribonuclease H-like"/>
    <property type="match status" value="1"/>
</dbReference>
<name>A0A6A5GWQ3_CAERE</name>
<dbReference type="CTD" id="78776080"/>
<accession>A0A6A5GWQ3</accession>
<dbReference type="InterPro" id="IPR036397">
    <property type="entry name" value="RNaseH_sf"/>
</dbReference>
<dbReference type="InterPro" id="IPR012337">
    <property type="entry name" value="RNaseH-like_sf"/>
</dbReference>
<comment type="caution">
    <text evidence="1">The sequence shown here is derived from an EMBL/GenBank/DDBJ whole genome shotgun (WGS) entry which is preliminary data.</text>
</comment>
<dbReference type="Proteomes" id="UP000483820">
    <property type="component" value="Chromosome IV"/>
</dbReference>
<dbReference type="EMBL" id="WUAV01000004">
    <property type="protein sequence ID" value="KAF1759051.1"/>
    <property type="molecule type" value="Genomic_DNA"/>
</dbReference>
<evidence type="ECO:0000313" key="2">
    <source>
        <dbReference type="Proteomes" id="UP000483820"/>
    </source>
</evidence>
<dbReference type="KEGG" id="crq:GCK72_015511"/>
<protein>
    <recommendedName>
        <fullName evidence="3">DNA-directed DNA polymerase</fullName>
    </recommendedName>
</protein>
<proteinExistence type="predicted"/>
<dbReference type="AlphaFoldDB" id="A0A6A5GWQ3"/>
<dbReference type="Gene3D" id="3.30.420.10">
    <property type="entry name" value="Ribonuclease H-like superfamily/Ribonuclease H"/>
    <property type="match status" value="1"/>
</dbReference>